<feature type="region of interest" description="Disordered" evidence="1">
    <location>
        <begin position="334"/>
        <end position="353"/>
    </location>
</feature>
<feature type="non-terminal residue" evidence="2">
    <location>
        <position position="383"/>
    </location>
</feature>
<organism evidence="2 3">
    <name type="scientific">Trichoderma lentiforme</name>
    <dbReference type="NCBI Taxonomy" id="1567552"/>
    <lineage>
        <taxon>Eukaryota</taxon>
        <taxon>Fungi</taxon>
        <taxon>Dikarya</taxon>
        <taxon>Ascomycota</taxon>
        <taxon>Pezizomycotina</taxon>
        <taxon>Sordariomycetes</taxon>
        <taxon>Hypocreomycetidae</taxon>
        <taxon>Hypocreales</taxon>
        <taxon>Hypocreaceae</taxon>
        <taxon>Trichoderma</taxon>
    </lineage>
</organism>
<gene>
    <name evidence="2" type="ORF">CFAM422_000229</name>
</gene>
<reference evidence="2 3" key="1">
    <citation type="submission" date="2018-06" db="EMBL/GenBank/DDBJ databases">
        <title>Genome analysis of cellulolytic fungus Trichoderma lentiforme CFAM-422.</title>
        <authorList>
            <person name="Steindorff A.S."/>
            <person name="Formighieri E.F."/>
            <person name="Midorikawa G.E.O."/>
            <person name="Tamietti M.S."/>
            <person name="Ramos E.Z."/>
            <person name="Silva A.S."/>
            <person name="Bon E.P.S."/>
            <person name="Mendes T.D."/>
            <person name="Damaso M.C.T."/>
            <person name="Favaro L.C.L."/>
        </authorList>
    </citation>
    <scope>NUCLEOTIDE SEQUENCE [LARGE SCALE GENOMIC DNA]</scope>
    <source>
        <strain evidence="2 3">CFAM-422</strain>
    </source>
</reference>
<evidence type="ECO:0000256" key="1">
    <source>
        <dbReference type="SAM" id="MobiDB-lite"/>
    </source>
</evidence>
<dbReference type="Proteomes" id="UP000801864">
    <property type="component" value="Unassembled WGS sequence"/>
</dbReference>
<protein>
    <submittedName>
        <fullName evidence="2">Uncharacterized protein</fullName>
    </submittedName>
</protein>
<accession>A0A9P4XRZ6</accession>
<name>A0A9P4XRZ6_9HYPO</name>
<proteinExistence type="predicted"/>
<dbReference type="EMBL" id="QLNT01000001">
    <property type="protein sequence ID" value="KAF3077467.1"/>
    <property type="molecule type" value="Genomic_DNA"/>
</dbReference>
<keyword evidence="3" id="KW-1185">Reference proteome</keyword>
<evidence type="ECO:0000313" key="3">
    <source>
        <dbReference type="Proteomes" id="UP000801864"/>
    </source>
</evidence>
<comment type="caution">
    <text evidence="2">The sequence shown here is derived from an EMBL/GenBank/DDBJ whole genome shotgun (WGS) entry which is preliminary data.</text>
</comment>
<sequence length="383" mass="43320">CHPVIVRRPLAIRYHHAPSPPAQIARRGSHAKRDSSSFDSLLTRAMGVLDSVGTLLAEIANLIADSQRILSLSDKRHWGQDEREQERALDSVLDEARKDFQELGPLVNGRSQYEHDRRHDSMEELRAIRAKFQALTDKLKDWSRSGGPIDPTWVRETYSLKRELHRAQCRAAMRVFTSAREASQRCLGAFIVQRKQRAPTRDAKAGIKPDENTYRRYFADELLACKNVGAFQRFGDQDIAFVCDFCDGHLVWEDIERMPTVRSSTQAVPPGSSDKPVSLLANDSNWQALALSNCGQHQKQIIFAPVAIANHIIPTHGDWEAKLLCPLCEAIGEQPQDEDDDEEPYRPDEEFDDVKSLQEHLEWQHGSSTLPTTTTADNNCCVM</sequence>
<feature type="compositionally biased region" description="Basic and acidic residues" evidence="1">
    <location>
        <begin position="344"/>
        <end position="353"/>
    </location>
</feature>
<evidence type="ECO:0000313" key="2">
    <source>
        <dbReference type="EMBL" id="KAF3077467.1"/>
    </source>
</evidence>
<dbReference type="AlphaFoldDB" id="A0A9P4XRZ6"/>